<evidence type="ECO:0000313" key="18">
    <source>
        <dbReference type="EMBL" id="KAF2198335.1"/>
    </source>
</evidence>
<organism evidence="18 19">
    <name type="scientific">Delitschia confertaspora ATCC 74209</name>
    <dbReference type="NCBI Taxonomy" id="1513339"/>
    <lineage>
        <taxon>Eukaryota</taxon>
        <taxon>Fungi</taxon>
        <taxon>Dikarya</taxon>
        <taxon>Ascomycota</taxon>
        <taxon>Pezizomycotina</taxon>
        <taxon>Dothideomycetes</taxon>
        <taxon>Pleosporomycetidae</taxon>
        <taxon>Pleosporales</taxon>
        <taxon>Delitschiaceae</taxon>
        <taxon>Delitschia</taxon>
    </lineage>
</organism>
<keyword evidence="11" id="KW-0119">Carbohydrate metabolism</keyword>
<evidence type="ECO:0000256" key="9">
    <source>
        <dbReference type="ARBA" id="ARBA00023033"/>
    </source>
</evidence>
<dbReference type="Pfam" id="PF03443">
    <property type="entry name" value="AA9"/>
    <property type="match status" value="1"/>
</dbReference>
<accession>A0A9P4MVU1</accession>
<dbReference type="InterPro" id="IPR005103">
    <property type="entry name" value="AA9_LPMO"/>
</dbReference>
<evidence type="ECO:0000256" key="13">
    <source>
        <dbReference type="ARBA" id="ARBA00044502"/>
    </source>
</evidence>
<keyword evidence="8" id="KW-0186">Copper</keyword>
<keyword evidence="9" id="KW-0503">Monooxygenase</keyword>
<evidence type="ECO:0000313" key="19">
    <source>
        <dbReference type="Proteomes" id="UP000799536"/>
    </source>
</evidence>
<comment type="subcellular location">
    <subcellularLocation>
        <location evidence="2">Secreted</location>
    </subcellularLocation>
</comment>
<evidence type="ECO:0000256" key="6">
    <source>
        <dbReference type="ARBA" id="ARBA00023001"/>
    </source>
</evidence>
<dbReference type="GO" id="GO:0046872">
    <property type="term" value="F:metal ion binding"/>
    <property type="evidence" value="ECO:0007669"/>
    <property type="project" value="UniProtKB-KW"/>
</dbReference>
<keyword evidence="7" id="KW-0560">Oxidoreductase</keyword>
<feature type="domain" description="Auxiliary Activity family 9 catalytic" evidence="17">
    <location>
        <begin position="20"/>
        <end position="228"/>
    </location>
</feature>
<sequence>MKTKSLLISLLALIQTTNAHYTFAHLIVNDTITPKWKYVRDVAGDPKYASAGEYAKTAPFKDIYSANMICGRESGSGPKTSVATVIAGSELGFRIATDIGGNADAVITHEGPGQVYMSKAPNDDVEHYDGKGDWFKIAAQAQFNDTTYLLYGEKEMRFLLPESTPPGKYLLRIEQFQPSDQLGESQWYVNCAQIDVRGPGGANPPTGFVRFPGGYDMFDTGIWITQAQQNHQKLMDYYPPGPDIWYG</sequence>
<comment type="cofactor">
    <cofactor evidence="1">
        <name>Cu(2+)</name>
        <dbReference type="ChEBI" id="CHEBI:29036"/>
    </cofactor>
</comment>
<dbReference type="AlphaFoldDB" id="A0A9P4MVU1"/>
<keyword evidence="4" id="KW-0479">Metal-binding</keyword>
<evidence type="ECO:0000259" key="17">
    <source>
        <dbReference type="Pfam" id="PF03443"/>
    </source>
</evidence>
<evidence type="ECO:0000256" key="12">
    <source>
        <dbReference type="ARBA" id="ARBA00023326"/>
    </source>
</evidence>
<keyword evidence="3" id="KW-0964">Secreted</keyword>
<dbReference type="GO" id="GO:0005576">
    <property type="term" value="C:extracellular region"/>
    <property type="evidence" value="ECO:0007669"/>
    <property type="project" value="UniProtKB-SubCell"/>
</dbReference>
<keyword evidence="5 16" id="KW-0732">Signal</keyword>
<evidence type="ECO:0000256" key="7">
    <source>
        <dbReference type="ARBA" id="ARBA00023002"/>
    </source>
</evidence>
<comment type="similarity">
    <text evidence="13">Belongs to the polysaccharide monooxygenase AA9 family.</text>
</comment>
<evidence type="ECO:0000256" key="15">
    <source>
        <dbReference type="ARBA" id="ARBA00047174"/>
    </source>
</evidence>
<dbReference type="Gene3D" id="2.70.50.70">
    <property type="match status" value="1"/>
</dbReference>
<keyword evidence="10" id="KW-1015">Disulfide bond</keyword>
<feature type="chain" id="PRO_5040238131" description="lytic cellulose monooxygenase (C4-dehydrogenating)" evidence="16">
    <location>
        <begin position="20"/>
        <end position="247"/>
    </location>
</feature>
<dbReference type="GO" id="GO:0030245">
    <property type="term" value="P:cellulose catabolic process"/>
    <property type="evidence" value="ECO:0007669"/>
    <property type="project" value="UniProtKB-KW"/>
</dbReference>
<keyword evidence="19" id="KW-1185">Reference proteome</keyword>
<keyword evidence="12" id="KW-0624">Polysaccharide degradation</keyword>
<evidence type="ECO:0000256" key="11">
    <source>
        <dbReference type="ARBA" id="ARBA00023277"/>
    </source>
</evidence>
<evidence type="ECO:0000256" key="1">
    <source>
        <dbReference type="ARBA" id="ARBA00001973"/>
    </source>
</evidence>
<evidence type="ECO:0000256" key="2">
    <source>
        <dbReference type="ARBA" id="ARBA00004613"/>
    </source>
</evidence>
<dbReference type="Proteomes" id="UP000799536">
    <property type="component" value="Unassembled WGS sequence"/>
</dbReference>
<gene>
    <name evidence="18" type="ORF">GQ43DRAFT_474644</name>
</gene>
<dbReference type="GO" id="GO:0004497">
    <property type="term" value="F:monooxygenase activity"/>
    <property type="evidence" value="ECO:0007669"/>
    <property type="project" value="UniProtKB-KW"/>
</dbReference>
<dbReference type="InterPro" id="IPR049892">
    <property type="entry name" value="AA9"/>
</dbReference>
<evidence type="ECO:0000256" key="16">
    <source>
        <dbReference type="SAM" id="SignalP"/>
    </source>
</evidence>
<dbReference type="PANTHER" id="PTHR33353">
    <property type="entry name" value="PUTATIVE (AFU_ORTHOLOGUE AFUA_1G12560)-RELATED"/>
    <property type="match status" value="1"/>
</dbReference>
<evidence type="ECO:0000256" key="14">
    <source>
        <dbReference type="ARBA" id="ARBA00045077"/>
    </source>
</evidence>
<dbReference type="EC" id="1.14.99.56" evidence="15"/>
<name>A0A9P4MVU1_9PLEO</name>
<reference evidence="18" key="1">
    <citation type="journal article" date="2020" name="Stud. Mycol.">
        <title>101 Dothideomycetes genomes: a test case for predicting lifestyles and emergence of pathogens.</title>
        <authorList>
            <person name="Haridas S."/>
            <person name="Albert R."/>
            <person name="Binder M."/>
            <person name="Bloem J."/>
            <person name="Labutti K."/>
            <person name="Salamov A."/>
            <person name="Andreopoulos B."/>
            <person name="Baker S."/>
            <person name="Barry K."/>
            <person name="Bills G."/>
            <person name="Bluhm B."/>
            <person name="Cannon C."/>
            <person name="Castanera R."/>
            <person name="Culley D."/>
            <person name="Daum C."/>
            <person name="Ezra D."/>
            <person name="Gonzalez J."/>
            <person name="Henrissat B."/>
            <person name="Kuo A."/>
            <person name="Liang C."/>
            <person name="Lipzen A."/>
            <person name="Lutzoni F."/>
            <person name="Magnuson J."/>
            <person name="Mondo S."/>
            <person name="Nolan M."/>
            <person name="Ohm R."/>
            <person name="Pangilinan J."/>
            <person name="Park H.-J."/>
            <person name="Ramirez L."/>
            <person name="Alfaro M."/>
            <person name="Sun H."/>
            <person name="Tritt A."/>
            <person name="Yoshinaga Y."/>
            <person name="Zwiers L.-H."/>
            <person name="Turgeon B."/>
            <person name="Goodwin S."/>
            <person name="Spatafora J."/>
            <person name="Crous P."/>
            <person name="Grigoriev I."/>
        </authorList>
    </citation>
    <scope>NUCLEOTIDE SEQUENCE</scope>
    <source>
        <strain evidence="18">ATCC 74209</strain>
    </source>
</reference>
<evidence type="ECO:0000256" key="4">
    <source>
        <dbReference type="ARBA" id="ARBA00022723"/>
    </source>
</evidence>
<proteinExistence type="inferred from homology"/>
<evidence type="ECO:0000256" key="3">
    <source>
        <dbReference type="ARBA" id="ARBA00022525"/>
    </source>
</evidence>
<comment type="caution">
    <text evidence="18">The sequence shown here is derived from an EMBL/GenBank/DDBJ whole genome shotgun (WGS) entry which is preliminary data.</text>
</comment>
<dbReference type="EMBL" id="ML994152">
    <property type="protein sequence ID" value="KAF2198335.1"/>
    <property type="molecule type" value="Genomic_DNA"/>
</dbReference>
<evidence type="ECO:0000256" key="8">
    <source>
        <dbReference type="ARBA" id="ARBA00023008"/>
    </source>
</evidence>
<evidence type="ECO:0000256" key="5">
    <source>
        <dbReference type="ARBA" id="ARBA00022729"/>
    </source>
</evidence>
<keyword evidence="6" id="KW-0136">Cellulose degradation</keyword>
<comment type="catalytic activity">
    <reaction evidence="14">
        <text>[(1-&gt;4)-beta-D-glucosyl]n+m + reduced acceptor + O2 = 4-dehydro-beta-D-glucosyl-[(1-&gt;4)-beta-D-glucosyl]n-1 + [(1-&gt;4)-beta-D-glucosyl]m + acceptor + H2O.</text>
        <dbReference type="EC" id="1.14.99.56"/>
    </reaction>
</comment>
<dbReference type="OrthoDB" id="6038816at2759"/>
<evidence type="ECO:0000256" key="10">
    <source>
        <dbReference type="ARBA" id="ARBA00023157"/>
    </source>
</evidence>
<feature type="signal peptide" evidence="16">
    <location>
        <begin position="1"/>
        <end position="19"/>
    </location>
</feature>
<dbReference type="PANTHER" id="PTHR33353:SF10">
    <property type="entry name" value="ENDO-BETA-1,4-GLUCANASE D"/>
    <property type="match status" value="1"/>
</dbReference>
<protein>
    <recommendedName>
        <fullName evidence="15">lytic cellulose monooxygenase (C4-dehydrogenating)</fullName>
        <ecNumber evidence="15">1.14.99.56</ecNumber>
    </recommendedName>
</protein>